<dbReference type="AlphaFoldDB" id="A0ABD3I5T4"/>
<reference evidence="2 3" key="1">
    <citation type="submission" date="2024-09" db="EMBL/GenBank/DDBJ databases">
        <title>Chromosome-scale assembly of Riccia sorocarpa.</title>
        <authorList>
            <person name="Paukszto L."/>
        </authorList>
    </citation>
    <scope>NUCLEOTIDE SEQUENCE [LARGE SCALE GENOMIC DNA]</scope>
    <source>
        <strain evidence="2">LP-2024</strain>
        <tissue evidence="2">Aerial parts of the thallus</tissue>
    </source>
</reference>
<protein>
    <submittedName>
        <fullName evidence="2">Uncharacterized protein</fullName>
    </submittedName>
</protein>
<name>A0ABD3I5T4_9MARC</name>
<evidence type="ECO:0000313" key="2">
    <source>
        <dbReference type="EMBL" id="KAL3696964.1"/>
    </source>
</evidence>
<evidence type="ECO:0000313" key="3">
    <source>
        <dbReference type="Proteomes" id="UP001633002"/>
    </source>
</evidence>
<proteinExistence type="predicted"/>
<organism evidence="2 3">
    <name type="scientific">Riccia sorocarpa</name>
    <dbReference type="NCBI Taxonomy" id="122646"/>
    <lineage>
        <taxon>Eukaryota</taxon>
        <taxon>Viridiplantae</taxon>
        <taxon>Streptophyta</taxon>
        <taxon>Embryophyta</taxon>
        <taxon>Marchantiophyta</taxon>
        <taxon>Marchantiopsida</taxon>
        <taxon>Marchantiidae</taxon>
        <taxon>Marchantiales</taxon>
        <taxon>Ricciaceae</taxon>
        <taxon>Riccia</taxon>
    </lineage>
</organism>
<sequence>MHHLWTLGHRGLIHDTYAQAGNKRKEREEEVTPALAAIRADPIIHLLEKSDRRESWRCDQCSAKGSGYMSCKNHIDSERHQKVLSAYIKPPPVQGQTPATDTIEPDAPKEKLHNTASSSAQATLPANSKEPRQHSTARKLQWEDSEVNA</sequence>
<dbReference type="EMBL" id="JBJQOH010000002">
    <property type="protein sequence ID" value="KAL3696964.1"/>
    <property type="molecule type" value="Genomic_DNA"/>
</dbReference>
<dbReference type="Proteomes" id="UP001633002">
    <property type="component" value="Unassembled WGS sequence"/>
</dbReference>
<keyword evidence="3" id="KW-1185">Reference proteome</keyword>
<gene>
    <name evidence="2" type="ORF">R1sor_011040</name>
</gene>
<accession>A0ABD3I5T4</accession>
<comment type="caution">
    <text evidence="2">The sequence shown here is derived from an EMBL/GenBank/DDBJ whole genome shotgun (WGS) entry which is preliminary data.</text>
</comment>
<feature type="region of interest" description="Disordered" evidence="1">
    <location>
        <begin position="87"/>
        <end position="149"/>
    </location>
</feature>
<evidence type="ECO:0000256" key="1">
    <source>
        <dbReference type="SAM" id="MobiDB-lite"/>
    </source>
</evidence>
<feature type="compositionally biased region" description="Polar residues" evidence="1">
    <location>
        <begin position="114"/>
        <end position="126"/>
    </location>
</feature>